<dbReference type="Proteomes" id="UP001652626">
    <property type="component" value="Chromosome 16"/>
</dbReference>
<dbReference type="OMA" id="NVFAASW"/>
<evidence type="ECO:0000256" key="2">
    <source>
        <dbReference type="ARBA" id="ARBA00022574"/>
    </source>
</evidence>
<dbReference type="PANTHER" id="PTHR45903:SF1">
    <property type="entry name" value="GLUTAMATE-RICH WD REPEAT-CONTAINING PROTEIN 1"/>
    <property type="match status" value="1"/>
</dbReference>
<evidence type="ECO:0000256" key="3">
    <source>
        <dbReference type="ARBA" id="ARBA00022737"/>
    </source>
</evidence>
<feature type="repeat" description="WD" evidence="6">
    <location>
        <begin position="357"/>
        <end position="391"/>
    </location>
</feature>
<comment type="subcellular location">
    <subcellularLocation>
        <location evidence="1">Nucleus</location>
    </subcellularLocation>
</comment>
<evidence type="ECO:0000256" key="1">
    <source>
        <dbReference type="ARBA" id="ARBA00004123"/>
    </source>
</evidence>
<protein>
    <recommendedName>
        <fullName evidence="5">Glutamate-rich WD repeat-containing protein 1</fullName>
    </recommendedName>
</protein>
<dbReference type="PROSITE" id="PS00678">
    <property type="entry name" value="WD_REPEATS_1"/>
    <property type="match status" value="3"/>
</dbReference>
<evidence type="ECO:0000256" key="7">
    <source>
        <dbReference type="SAM" id="MobiDB-lite"/>
    </source>
</evidence>
<feature type="compositionally biased region" description="Acidic residues" evidence="7">
    <location>
        <begin position="14"/>
        <end position="30"/>
    </location>
</feature>
<evidence type="ECO:0000256" key="6">
    <source>
        <dbReference type="PROSITE-ProRule" id="PRU00221"/>
    </source>
</evidence>
<dbReference type="Pfam" id="PF12265">
    <property type="entry name" value="CAF1C_H4-bd"/>
    <property type="match status" value="1"/>
</dbReference>
<dbReference type="Gene3D" id="2.130.10.10">
    <property type="entry name" value="YVTN repeat-like/Quinoprotein amine dehydrogenase"/>
    <property type="match status" value="1"/>
</dbReference>
<dbReference type="GO" id="GO:0005730">
    <property type="term" value="C:nucleolus"/>
    <property type="evidence" value="ECO:0007669"/>
    <property type="project" value="TreeGrafter"/>
</dbReference>
<dbReference type="SUPFAM" id="SSF50978">
    <property type="entry name" value="WD40 repeat-like"/>
    <property type="match status" value="1"/>
</dbReference>
<feature type="compositionally biased region" description="Basic and acidic residues" evidence="7">
    <location>
        <begin position="1"/>
        <end position="10"/>
    </location>
</feature>
<feature type="region of interest" description="Disordered" evidence="7">
    <location>
        <begin position="1"/>
        <end position="42"/>
    </location>
</feature>
<dbReference type="InterPro" id="IPR036322">
    <property type="entry name" value="WD40_repeat_dom_sf"/>
</dbReference>
<keyword evidence="2 6" id="KW-0853">WD repeat</keyword>
<sequence length="451" mass="51032">MSNIQEDHMVESSSESEDEDMDEGEEGSNDEDTRPNTYLPDQPLKEDEHLICDQSAYVMLHQAQTGAPCLSFDIITDNLGNDRHEFPMTTYLVAGTQASSAQLNNLLVVKMSNLHPTSKPENEENSEDEDDDDDDEDEEEDEEKKPQMTFSFIKHQGCVNRIRASNFKNSVLAASWSELGRVDIWNITQQLQAVDEPTLLERYNLDTVNNPVKPLYSFNGHQQEGFGIDWCPTEQGVLATGDCRRDIHIWKPNEGGTWTVDQRPLIGHTSSVEDIQWSPNERNVLASCSVDKTIRIWDTRAPPHKACMLTAENAHENDINVLSWNNKEPFIASGGDDGFLHIWDLRQFPSNTPVGTFKHHTAPITSVEWHWSEPSVLASAGEDNQVALWDLAVERDDEEVVDEELKNLPPQLLFIHQGQTDIKELHWHKQIPGVIVTTAHTGFNIFKTISV</sequence>
<dbReference type="OrthoDB" id="2161379at2759"/>
<dbReference type="SMART" id="SM00320">
    <property type="entry name" value="WD40"/>
    <property type="match status" value="5"/>
</dbReference>
<dbReference type="PRINTS" id="PR00320">
    <property type="entry name" value="GPROTEINBRPT"/>
</dbReference>
<dbReference type="InterPro" id="IPR051972">
    <property type="entry name" value="Glutamate-rich_WD_repeat"/>
</dbReference>
<dbReference type="AlphaFoldDB" id="A0A8B8HPN6"/>
<gene>
    <name evidence="10" type="primary">LOC113393908</name>
</gene>
<evidence type="ECO:0000313" key="10">
    <source>
        <dbReference type="RefSeq" id="XP_026486809.1"/>
    </source>
</evidence>
<organism evidence="9 10">
    <name type="scientific">Vanessa tameamea</name>
    <name type="common">Kamehameha butterfly</name>
    <dbReference type="NCBI Taxonomy" id="334116"/>
    <lineage>
        <taxon>Eukaryota</taxon>
        <taxon>Metazoa</taxon>
        <taxon>Ecdysozoa</taxon>
        <taxon>Arthropoda</taxon>
        <taxon>Hexapoda</taxon>
        <taxon>Insecta</taxon>
        <taxon>Pterygota</taxon>
        <taxon>Neoptera</taxon>
        <taxon>Endopterygota</taxon>
        <taxon>Lepidoptera</taxon>
        <taxon>Glossata</taxon>
        <taxon>Ditrysia</taxon>
        <taxon>Papilionoidea</taxon>
        <taxon>Nymphalidae</taxon>
        <taxon>Nymphalinae</taxon>
        <taxon>Vanessa</taxon>
    </lineage>
</organism>
<dbReference type="InterPro" id="IPR001680">
    <property type="entry name" value="WD40_rpt"/>
</dbReference>
<dbReference type="GO" id="GO:0042254">
    <property type="term" value="P:ribosome biogenesis"/>
    <property type="evidence" value="ECO:0007669"/>
    <property type="project" value="TreeGrafter"/>
</dbReference>
<dbReference type="RefSeq" id="XP_026486809.1">
    <property type="nucleotide sequence ID" value="XM_026631024.2"/>
</dbReference>
<name>A0A8B8HPN6_VANTA</name>
<feature type="domain" description="Histone-binding protein RBBP4-like N-terminal" evidence="8">
    <location>
        <begin position="47"/>
        <end position="115"/>
    </location>
</feature>
<keyword evidence="4" id="KW-0539">Nucleus</keyword>
<proteinExistence type="predicted"/>
<dbReference type="Pfam" id="PF00400">
    <property type="entry name" value="WD40"/>
    <property type="match status" value="3"/>
</dbReference>
<dbReference type="PANTHER" id="PTHR45903">
    <property type="entry name" value="GLUTAMATE-RICH WD REPEAT-CONTAINING PROTEIN 1"/>
    <property type="match status" value="1"/>
</dbReference>
<evidence type="ECO:0000313" key="9">
    <source>
        <dbReference type="Proteomes" id="UP001652626"/>
    </source>
</evidence>
<accession>A0A8B8HPN6</accession>
<evidence type="ECO:0000256" key="5">
    <source>
        <dbReference type="ARBA" id="ARBA00040876"/>
    </source>
</evidence>
<dbReference type="PROSITE" id="PS50294">
    <property type="entry name" value="WD_REPEATS_REGION"/>
    <property type="match status" value="3"/>
</dbReference>
<evidence type="ECO:0000256" key="4">
    <source>
        <dbReference type="ARBA" id="ARBA00023242"/>
    </source>
</evidence>
<keyword evidence="3" id="KW-0677">Repeat</keyword>
<dbReference type="InterPro" id="IPR020472">
    <property type="entry name" value="WD40_PAC1"/>
</dbReference>
<feature type="region of interest" description="Disordered" evidence="7">
    <location>
        <begin position="115"/>
        <end position="149"/>
    </location>
</feature>
<dbReference type="GeneID" id="113393908"/>
<keyword evidence="9" id="KW-1185">Reference proteome</keyword>
<feature type="repeat" description="WD" evidence="6">
    <location>
        <begin position="265"/>
        <end position="300"/>
    </location>
</feature>
<evidence type="ECO:0000259" key="8">
    <source>
        <dbReference type="Pfam" id="PF12265"/>
    </source>
</evidence>
<feature type="repeat" description="WD" evidence="6">
    <location>
        <begin position="312"/>
        <end position="346"/>
    </location>
</feature>
<dbReference type="PROSITE" id="PS50082">
    <property type="entry name" value="WD_REPEATS_2"/>
    <property type="match status" value="3"/>
</dbReference>
<feature type="compositionally biased region" description="Acidic residues" evidence="7">
    <location>
        <begin position="123"/>
        <end position="142"/>
    </location>
</feature>
<reference evidence="10" key="1">
    <citation type="submission" date="2025-08" db="UniProtKB">
        <authorList>
            <consortium name="RefSeq"/>
        </authorList>
    </citation>
    <scope>IDENTIFICATION</scope>
    <source>
        <tissue evidence="10">Whole body</tissue>
    </source>
</reference>
<dbReference type="InterPro" id="IPR022052">
    <property type="entry name" value="Histone-bd_RBBP4-like_N"/>
</dbReference>
<dbReference type="InterPro" id="IPR015943">
    <property type="entry name" value="WD40/YVTN_repeat-like_dom_sf"/>
</dbReference>
<dbReference type="InterPro" id="IPR019775">
    <property type="entry name" value="WD40_repeat_CS"/>
</dbReference>